<keyword evidence="4" id="KW-1185">Reference proteome</keyword>
<organism evidence="3 4">
    <name type="scientific">Vanrija pseudolonga</name>
    <dbReference type="NCBI Taxonomy" id="143232"/>
    <lineage>
        <taxon>Eukaryota</taxon>
        <taxon>Fungi</taxon>
        <taxon>Dikarya</taxon>
        <taxon>Basidiomycota</taxon>
        <taxon>Agaricomycotina</taxon>
        <taxon>Tremellomycetes</taxon>
        <taxon>Trichosporonales</taxon>
        <taxon>Trichosporonaceae</taxon>
        <taxon>Vanrija</taxon>
    </lineage>
</organism>
<accession>A0AAF0YAF0</accession>
<protein>
    <submittedName>
        <fullName evidence="3">Uncharacterized protein</fullName>
    </submittedName>
</protein>
<reference evidence="3" key="1">
    <citation type="submission" date="2023-10" db="EMBL/GenBank/DDBJ databases">
        <authorList>
            <person name="Noh H."/>
        </authorList>
    </citation>
    <scope>NUCLEOTIDE SEQUENCE</scope>
    <source>
        <strain evidence="3">DUCC4014</strain>
    </source>
</reference>
<dbReference type="Proteomes" id="UP000827549">
    <property type="component" value="Chromosome 4"/>
</dbReference>
<sequence>MLNRLRQSVYHAPSASLPGSSSEDARSPTRIKTWPTLPGLWGESGGSMSSPASSSSTPRPSRTPHGSVSASAPASPRPPRPDPATAAAMQHFARELASIKSALEARDDECEALKRQLEQVDSYKAQLEAELPSSWLSTARAQQELMSHQSASHAGSASDEMIQALQDMLDTVPEGVTIGNHGPLLVLFEREVARREAADRKVAREIYRRVTVEGQLAVAQHRAAVLERQVNVRDAQLEVAELRQAAAERDKTRAEHDLVLIKSQFDFIEARLRGYMVQERTTRPGPVACTYP</sequence>
<feature type="coiled-coil region" evidence="1">
    <location>
        <begin position="96"/>
        <end position="130"/>
    </location>
</feature>
<feature type="compositionally biased region" description="Low complexity" evidence="2">
    <location>
        <begin position="46"/>
        <end position="74"/>
    </location>
</feature>
<evidence type="ECO:0000313" key="4">
    <source>
        <dbReference type="Proteomes" id="UP000827549"/>
    </source>
</evidence>
<evidence type="ECO:0000256" key="2">
    <source>
        <dbReference type="SAM" id="MobiDB-lite"/>
    </source>
</evidence>
<feature type="region of interest" description="Disordered" evidence="2">
    <location>
        <begin position="1"/>
        <end position="85"/>
    </location>
</feature>
<dbReference type="GeneID" id="87809100"/>
<proteinExistence type="predicted"/>
<evidence type="ECO:0000313" key="3">
    <source>
        <dbReference type="EMBL" id="WOO82382.1"/>
    </source>
</evidence>
<name>A0AAF0YAF0_9TREE</name>
<gene>
    <name evidence="3" type="ORF">LOC62_04G005872</name>
</gene>
<evidence type="ECO:0000256" key="1">
    <source>
        <dbReference type="SAM" id="Coils"/>
    </source>
</evidence>
<dbReference type="EMBL" id="CP086717">
    <property type="protein sequence ID" value="WOO82382.1"/>
    <property type="molecule type" value="Genomic_DNA"/>
</dbReference>
<dbReference type="AlphaFoldDB" id="A0AAF0YAF0"/>
<dbReference type="RefSeq" id="XP_062628414.1">
    <property type="nucleotide sequence ID" value="XM_062772430.1"/>
</dbReference>
<keyword evidence="1" id="KW-0175">Coiled coil</keyword>